<dbReference type="HOGENOM" id="CLU_021425_0_0_1"/>
<feature type="compositionally biased region" description="Low complexity" evidence="1">
    <location>
        <begin position="263"/>
        <end position="286"/>
    </location>
</feature>
<dbReference type="Gene3D" id="3.30.1520.10">
    <property type="entry name" value="Phox-like domain"/>
    <property type="match status" value="1"/>
</dbReference>
<dbReference type="OMA" id="DVWRRWE"/>
<dbReference type="eggNOG" id="ENOG502SICQ">
    <property type="taxonomic scope" value="Eukaryota"/>
</dbReference>
<organism evidence="3">
    <name type="scientific">Serpula lacrymans var. lacrymans (strain S7.3)</name>
    <name type="common">Dry rot fungus</name>
    <dbReference type="NCBI Taxonomy" id="936435"/>
    <lineage>
        <taxon>Eukaryota</taxon>
        <taxon>Fungi</taxon>
        <taxon>Dikarya</taxon>
        <taxon>Basidiomycota</taxon>
        <taxon>Agaricomycotina</taxon>
        <taxon>Agaricomycetes</taxon>
        <taxon>Agaricomycetidae</taxon>
        <taxon>Boletales</taxon>
        <taxon>Coniophorineae</taxon>
        <taxon>Serpulaceae</taxon>
        <taxon>Serpula</taxon>
    </lineage>
</organism>
<dbReference type="Proteomes" id="UP000008063">
    <property type="component" value="Unassembled WGS sequence"/>
</dbReference>
<evidence type="ECO:0000313" key="2">
    <source>
        <dbReference type="EMBL" id="EGN99212.1"/>
    </source>
</evidence>
<keyword evidence="3" id="KW-1185">Reference proteome</keyword>
<evidence type="ECO:0008006" key="4">
    <source>
        <dbReference type="Google" id="ProtNLM"/>
    </source>
</evidence>
<feature type="region of interest" description="Disordered" evidence="1">
    <location>
        <begin position="240"/>
        <end position="298"/>
    </location>
</feature>
<dbReference type="GO" id="GO:0035091">
    <property type="term" value="F:phosphatidylinositol binding"/>
    <property type="evidence" value="ECO:0007669"/>
    <property type="project" value="InterPro"/>
</dbReference>
<dbReference type="OrthoDB" id="3244370at2759"/>
<feature type="compositionally biased region" description="Basic and acidic residues" evidence="1">
    <location>
        <begin position="476"/>
        <end position="485"/>
    </location>
</feature>
<evidence type="ECO:0000256" key="1">
    <source>
        <dbReference type="SAM" id="MobiDB-lite"/>
    </source>
</evidence>
<dbReference type="STRING" id="936435.F8PZ99"/>
<feature type="compositionally biased region" description="Polar residues" evidence="1">
    <location>
        <begin position="287"/>
        <end position="297"/>
    </location>
</feature>
<accession>F8PZ99</accession>
<protein>
    <recommendedName>
        <fullName evidence="4">PX domain-containing protein</fullName>
    </recommendedName>
</protein>
<dbReference type="InParanoid" id="F8PZ99"/>
<gene>
    <name evidence="2" type="ORF">SERLA73DRAFT_73752</name>
</gene>
<dbReference type="EMBL" id="GL945480">
    <property type="protein sequence ID" value="EGN99212.1"/>
    <property type="molecule type" value="Genomic_DNA"/>
</dbReference>
<proteinExistence type="predicted"/>
<feature type="region of interest" description="Disordered" evidence="1">
    <location>
        <begin position="336"/>
        <end position="363"/>
    </location>
</feature>
<feature type="region of interest" description="Disordered" evidence="1">
    <location>
        <begin position="467"/>
        <end position="489"/>
    </location>
</feature>
<name>F8PZ99_SERL3</name>
<reference evidence="3" key="1">
    <citation type="journal article" date="2011" name="Science">
        <title>The plant cell wall-decomposing machinery underlies the functional diversity of forest fungi.</title>
        <authorList>
            <person name="Eastwood D.C."/>
            <person name="Floudas D."/>
            <person name="Binder M."/>
            <person name="Majcherczyk A."/>
            <person name="Schneider P."/>
            <person name="Aerts A."/>
            <person name="Asiegbu F.O."/>
            <person name="Baker S.E."/>
            <person name="Barry K."/>
            <person name="Bendiksby M."/>
            <person name="Blumentritt M."/>
            <person name="Coutinho P.M."/>
            <person name="Cullen D."/>
            <person name="de Vries R.P."/>
            <person name="Gathman A."/>
            <person name="Goodell B."/>
            <person name="Henrissat B."/>
            <person name="Ihrmark K."/>
            <person name="Kauserud H."/>
            <person name="Kohler A."/>
            <person name="LaButti K."/>
            <person name="Lapidus A."/>
            <person name="Lavin J.L."/>
            <person name="Lee Y.-H."/>
            <person name="Lindquist E."/>
            <person name="Lilly W."/>
            <person name="Lucas S."/>
            <person name="Morin E."/>
            <person name="Murat C."/>
            <person name="Oguiza J.A."/>
            <person name="Park J."/>
            <person name="Pisabarro A.G."/>
            <person name="Riley R."/>
            <person name="Rosling A."/>
            <person name="Salamov A."/>
            <person name="Schmidt O."/>
            <person name="Schmutz J."/>
            <person name="Skrede I."/>
            <person name="Stenlid J."/>
            <person name="Wiebenga A."/>
            <person name="Xie X."/>
            <person name="Kuees U."/>
            <person name="Hibbett D.S."/>
            <person name="Hoffmeister D."/>
            <person name="Hoegberg N."/>
            <person name="Martin F."/>
            <person name="Grigoriev I.V."/>
            <person name="Watkinson S.C."/>
        </authorList>
    </citation>
    <scope>NUCLEOTIDE SEQUENCE [LARGE SCALE GENOMIC DNA]</scope>
    <source>
        <strain evidence="3">strain S7.3</strain>
    </source>
</reference>
<feature type="region of interest" description="Disordered" evidence="1">
    <location>
        <begin position="521"/>
        <end position="560"/>
    </location>
</feature>
<dbReference type="AlphaFoldDB" id="F8PZ99"/>
<sequence>MEFPTGPGALGGPISPDAWKRAVYRSPPRVFNVEVLTPEKQGGSYSYGFRICPIKEDNVSLSSSAGSTSSKGSHIEYEIWRRWEDCLWFQETLECEYARTSREKRTRLAAGKGVKKDGVYIQSDQAASFESLPPGPDPNSIALDIHDCIPKLTKKGTLFRASQATIEQRHRELQAMVNVIFQEDVPMLIKELRTTRTFTDFFGFWRRDHDLAMKRQKGTREKPRNSVSSSVFSSYFAASSPALSDVPPVPRIPTSPLADNRASVNSDSSSSEMSSSKGSRSNSSTSLLTPPHQSTRQPVIVPQDVPLMFGYNPQFSDLHNNDRPTSMLESLPEDRELLSPGAKASGQEEDANRPPLRRRKSSAASEINRNCRIFITGPNNLNETDELLALSTANQPVRHSWQTTSSASSIRPSVYFADLDVDLALPSPSAPEFKHRPRASMASMASFMTDNSADAVLPRSQFADLRRSLSSGSRRPHPDSLTKDEQWDEDERWNEDVLDAYFYGMAFDQARASRPETIAISTDSIRPHSPARSETPIGEPSSSTATSSSEHFSNPDNGYAFSPKRSSIATSISSDSATSYQDGTISIKAMHNNSIIVLRTPRTLSFDEVRQKIYAKFVGQEGAPLSESFAVAHLVTPDKPKAVAGRTRSNSLSAIGSADQAQLDFISSQEEWDQVVASNIKNKILLRVIGTKGS</sequence>
<evidence type="ECO:0000313" key="3">
    <source>
        <dbReference type="Proteomes" id="UP000008063"/>
    </source>
</evidence>
<dbReference type="InterPro" id="IPR036871">
    <property type="entry name" value="PX_dom_sf"/>
</dbReference>